<dbReference type="PANTHER" id="PTHR10953">
    <property type="entry name" value="UBIQUITIN-ACTIVATING ENZYME E1"/>
    <property type="match status" value="1"/>
</dbReference>
<dbReference type="GO" id="GO:0004839">
    <property type="term" value="F:ubiquitin activating enzyme activity"/>
    <property type="evidence" value="ECO:0007669"/>
    <property type="project" value="TreeGrafter"/>
</dbReference>
<dbReference type="GO" id="GO:0006511">
    <property type="term" value="P:ubiquitin-dependent protein catabolic process"/>
    <property type="evidence" value="ECO:0007669"/>
    <property type="project" value="TreeGrafter"/>
</dbReference>
<dbReference type="Gene3D" id="3.40.50.720">
    <property type="entry name" value="NAD(P)-binding Rossmann-like Domain"/>
    <property type="match status" value="1"/>
</dbReference>
<sequence>MRKRDSVSFTANSLAKNESCLGREFVYLGNAGKPPFCYDFKFLKDPSTCSYRFLIIWSQFAMLEQFLFRDRNIGQSKSTIVASATCINPSLNIEAQQNQVGTETENVFNDTSWKNLSVMVKALDNVNARL</sequence>
<dbReference type="EMBL" id="JAYMYS010000033">
    <property type="protein sequence ID" value="KAK7376128.1"/>
    <property type="molecule type" value="Genomic_DNA"/>
</dbReference>
<dbReference type="PANTHER" id="PTHR10953:SF215">
    <property type="entry name" value="UBIQUITIN-ACTIVATING ENZYME E1 1"/>
    <property type="match status" value="1"/>
</dbReference>
<comment type="caution">
    <text evidence="2">The sequence shown here is derived from an EMBL/GenBank/DDBJ whole genome shotgun (WGS) entry which is preliminary data.</text>
</comment>
<gene>
    <name evidence="2" type="ORF">VNO78_34982</name>
</gene>
<dbReference type="GO" id="GO:0006974">
    <property type="term" value="P:DNA damage response"/>
    <property type="evidence" value="ECO:0007669"/>
    <property type="project" value="TreeGrafter"/>
</dbReference>
<keyword evidence="3" id="KW-1185">Reference proteome</keyword>
<dbReference type="SUPFAM" id="SSF69572">
    <property type="entry name" value="Activating enzymes of the ubiquitin-like proteins"/>
    <property type="match status" value="1"/>
</dbReference>
<dbReference type="InterPro" id="IPR000594">
    <property type="entry name" value="ThiF_NAD_FAD-bd"/>
</dbReference>
<dbReference type="GO" id="GO:0005737">
    <property type="term" value="C:cytoplasm"/>
    <property type="evidence" value="ECO:0007669"/>
    <property type="project" value="TreeGrafter"/>
</dbReference>
<proteinExistence type="predicted"/>
<dbReference type="AlphaFoldDB" id="A0AAN9RR98"/>
<dbReference type="InterPro" id="IPR045886">
    <property type="entry name" value="ThiF/MoeB/HesA"/>
</dbReference>
<reference evidence="2 3" key="1">
    <citation type="submission" date="2024-01" db="EMBL/GenBank/DDBJ databases">
        <title>The genomes of 5 underutilized Papilionoideae crops provide insights into root nodulation and disease resistanc.</title>
        <authorList>
            <person name="Jiang F."/>
        </authorList>
    </citation>
    <scope>NUCLEOTIDE SEQUENCE [LARGE SCALE GENOMIC DNA]</scope>
    <source>
        <strain evidence="2">DUOXIRENSHENG_FW03</strain>
        <tissue evidence="2">Leaves</tissue>
    </source>
</reference>
<evidence type="ECO:0000313" key="2">
    <source>
        <dbReference type="EMBL" id="KAK7376128.1"/>
    </source>
</evidence>
<dbReference type="Proteomes" id="UP001386955">
    <property type="component" value="Unassembled WGS sequence"/>
</dbReference>
<protein>
    <recommendedName>
        <fullName evidence="1">THIF-type NAD/FAD binding fold domain-containing protein</fullName>
    </recommendedName>
</protein>
<dbReference type="Pfam" id="PF00899">
    <property type="entry name" value="ThiF"/>
    <property type="match status" value="1"/>
</dbReference>
<dbReference type="InterPro" id="IPR035985">
    <property type="entry name" value="Ubiquitin-activating_enz"/>
</dbReference>
<name>A0AAN9RR98_PSOTE</name>
<organism evidence="2 3">
    <name type="scientific">Psophocarpus tetragonolobus</name>
    <name type="common">Winged bean</name>
    <name type="synonym">Dolichos tetragonolobus</name>
    <dbReference type="NCBI Taxonomy" id="3891"/>
    <lineage>
        <taxon>Eukaryota</taxon>
        <taxon>Viridiplantae</taxon>
        <taxon>Streptophyta</taxon>
        <taxon>Embryophyta</taxon>
        <taxon>Tracheophyta</taxon>
        <taxon>Spermatophyta</taxon>
        <taxon>Magnoliopsida</taxon>
        <taxon>eudicotyledons</taxon>
        <taxon>Gunneridae</taxon>
        <taxon>Pentapetalae</taxon>
        <taxon>rosids</taxon>
        <taxon>fabids</taxon>
        <taxon>Fabales</taxon>
        <taxon>Fabaceae</taxon>
        <taxon>Papilionoideae</taxon>
        <taxon>50 kb inversion clade</taxon>
        <taxon>NPAAA clade</taxon>
        <taxon>indigoferoid/millettioid clade</taxon>
        <taxon>Phaseoleae</taxon>
        <taxon>Psophocarpus</taxon>
    </lineage>
</organism>
<dbReference type="GO" id="GO:0005634">
    <property type="term" value="C:nucleus"/>
    <property type="evidence" value="ECO:0007669"/>
    <property type="project" value="TreeGrafter"/>
</dbReference>
<evidence type="ECO:0000313" key="3">
    <source>
        <dbReference type="Proteomes" id="UP001386955"/>
    </source>
</evidence>
<evidence type="ECO:0000259" key="1">
    <source>
        <dbReference type="Pfam" id="PF00899"/>
    </source>
</evidence>
<accession>A0AAN9RR98</accession>
<feature type="domain" description="THIF-type NAD/FAD binding fold" evidence="1">
    <location>
        <begin position="65"/>
        <end position="129"/>
    </location>
</feature>